<sequence>MASRNERRKRENEMDTFISRLKGETGNNLTQFETSADKENVAIGENYFYENVFSIFDEVTGICDSTEEENNESEVPSEENQESNKDYKSNFSSLHTKLLYFCLLYKLSNSAILCLLTILNEEGVDVPGSVYLFKKPQVAKKVQVLKNTLNCGGNFGYLSIFENLFYCIQNSLVVFKTQYVDLKIKIGIDGIPIFKSSPVCIWPILFIMRNVGFNKPLPIAVYSGLCKPNFSGFIEQLHKELVLFKSYVNVSGFFIKITNVLFICDAPARSFCQCVKGHLGYNACPYCRILGVYASNKLIFPFGVTYPSRTDCNYKSLSESNQLLLSPLAEVANLSYDFPPEYMHTVCLGVMRKLVISYFSNKYGRFNCRVSENLKELLEQRVKLWHGALPSEFHRKIRSFRNINYFKATEFRTILLYTGPLLFKGIIPLNYYNHFLYLHFAMYVFIGTTHKHYYDNATSCIQHFLNDLKELFTESAYTFNAHMLSHLPEFVQRLGPLDKFSAFPFENYLYLIKQRVKTGTYVFEQSINSVLTIRSLYSNPPKKSFVFSNKYPNNTALIVYQSNFVPLIITSISDNHIASGSLLFKSDLYVHPYPSSSIGIGRYILSNINVTDVKIVNKCISFIDGNEYIIIPFANNIFKG</sequence>
<evidence type="ECO:0000313" key="2">
    <source>
        <dbReference type="Proteomes" id="UP001652625"/>
    </source>
</evidence>
<evidence type="ECO:0000313" key="3">
    <source>
        <dbReference type="RefSeq" id="XP_065668146.1"/>
    </source>
</evidence>
<feature type="region of interest" description="Disordered" evidence="1">
    <location>
        <begin position="66"/>
        <end position="86"/>
    </location>
</feature>
<accession>A0ABM4D1L6</accession>
<dbReference type="PANTHER" id="PTHR33053">
    <property type="entry name" value="PROTEIN, PUTATIVE-RELATED"/>
    <property type="match status" value="1"/>
</dbReference>
<gene>
    <name evidence="3" type="primary">LOC136088369</name>
</gene>
<feature type="compositionally biased region" description="Acidic residues" evidence="1">
    <location>
        <begin position="66"/>
        <end position="81"/>
    </location>
</feature>
<organism evidence="2 3">
    <name type="scientific">Hydra vulgaris</name>
    <name type="common">Hydra</name>
    <name type="synonym">Hydra attenuata</name>
    <dbReference type="NCBI Taxonomy" id="6087"/>
    <lineage>
        <taxon>Eukaryota</taxon>
        <taxon>Metazoa</taxon>
        <taxon>Cnidaria</taxon>
        <taxon>Hydrozoa</taxon>
        <taxon>Hydroidolina</taxon>
        <taxon>Anthoathecata</taxon>
        <taxon>Aplanulata</taxon>
        <taxon>Hydridae</taxon>
        <taxon>Hydra</taxon>
    </lineage>
</organism>
<keyword evidence="2" id="KW-1185">Reference proteome</keyword>
<dbReference type="Proteomes" id="UP001652625">
    <property type="component" value="Chromosome 12"/>
</dbReference>
<proteinExistence type="predicted"/>
<reference evidence="3" key="1">
    <citation type="submission" date="2025-08" db="UniProtKB">
        <authorList>
            <consortium name="RefSeq"/>
        </authorList>
    </citation>
    <scope>IDENTIFICATION</scope>
</reference>
<evidence type="ECO:0000256" key="1">
    <source>
        <dbReference type="SAM" id="MobiDB-lite"/>
    </source>
</evidence>
<dbReference type="RefSeq" id="XP_065668146.1">
    <property type="nucleotide sequence ID" value="XM_065812074.1"/>
</dbReference>
<protein>
    <submittedName>
        <fullName evidence="3">Uncharacterized protein LOC136088369</fullName>
    </submittedName>
</protein>
<dbReference type="GeneID" id="136088369"/>
<name>A0ABM4D1L6_HYDVU</name>